<sequence length="128" mass="14329">LGCRFTQGANRLLFLPWSNLTYTHENEYLWGCPLELVKVFCVANMQEDAPSPLSFPTCWAVANQLSCRPVGGLLRISLPSDLTAYRMPLGSKKRARSEFQLPDPIRMPVWYFQGRALSVGAGPLNKSP</sequence>
<reference evidence="1" key="1">
    <citation type="submission" date="2025-08" db="UniProtKB">
        <authorList>
            <consortium name="Ensembl"/>
        </authorList>
    </citation>
    <scope>IDENTIFICATION</scope>
</reference>
<name>A0A8C5PK94_9ANUR</name>
<reference evidence="1" key="2">
    <citation type="submission" date="2025-09" db="UniProtKB">
        <authorList>
            <consortium name="Ensembl"/>
        </authorList>
    </citation>
    <scope>IDENTIFICATION</scope>
</reference>
<accession>A0A8C5PK94</accession>
<organism evidence="1 2">
    <name type="scientific">Leptobrachium leishanense</name>
    <name type="common">Leishan spiny toad</name>
    <dbReference type="NCBI Taxonomy" id="445787"/>
    <lineage>
        <taxon>Eukaryota</taxon>
        <taxon>Metazoa</taxon>
        <taxon>Chordata</taxon>
        <taxon>Craniata</taxon>
        <taxon>Vertebrata</taxon>
        <taxon>Euteleostomi</taxon>
        <taxon>Amphibia</taxon>
        <taxon>Batrachia</taxon>
        <taxon>Anura</taxon>
        <taxon>Pelobatoidea</taxon>
        <taxon>Megophryidae</taxon>
        <taxon>Leptobrachium</taxon>
    </lineage>
</organism>
<keyword evidence="2" id="KW-1185">Reference proteome</keyword>
<evidence type="ECO:0000313" key="2">
    <source>
        <dbReference type="Proteomes" id="UP000694569"/>
    </source>
</evidence>
<dbReference type="AlphaFoldDB" id="A0A8C5PK94"/>
<protein>
    <submittedName>
        <fullName evidence="1">Uncharacterized protein</fullName>
    </submittedName>
</protein>
<evidence type="ECO:0000313" key="1">
    <source>
        <dbReference type="Ensembl" id="ENSLLEP00000023949.1"/>
    </source>
</evidence>
<proteinExistence type="predicted"/>
<dbReference type="Proteomes" id="UP000694569">
    <property type="component" value="Unplaced"/>
</dbReference>
<dbReference type="Ensembl" id="ENSLLET00000024866.1">
    <property type="protein sequence ID" value="ENSLLEP00000023949.1"/>
    <property type="gene ID" value="ENSLLEG00000015202.1"/>
</dbReference>